<evidence type="ECO:0000313" key="4">
    <source>
        <dbReference type="Proteomes" id="UP001228113"/>
    </source>
</evidence>
<dbReference type="EMBL" id="AP027081">
    <property type="protein sequence ID" value="BDU77266.1"/>
    <property type="molecule type" value="Genomic_DNA"/>
</dbReference>
<keyword evidence="1" id="KW-0472">Membrane</keyword>
<dbReference type="KEGG" id="msea:METESE_22240"/>
<keyword evidence="4" id="KW-1185">Reference proteome</keyword>
<name>A0AA48H4F8_9BACT</name>
<dbReference type="PANTHER" id="PTHR33608:SF3">
    <property type="entry name" value="SLR2013 PROTEIN"/>
    <property type="match status" value="1"/>
</dbReference>
<dbReference type="Pfam" id="PF01882">
    <property type="entry name" value="DUF58"/>
    <property type="match status" value="1"/>
</dbReference>
<reference evidence="3" key="1">
    <citation type="journal article" date="2023" name="Int. J. Syst. Evol. Microbiol.">
        <title>Mesoterricola silvestris gen. nov., sp. nov., Mesoterricola sediminis sp. nov., Geothrix oryzae sp. nov., Geothrix edaphica sp. nov., Geothrix rubra sp. nov., and Geothrix limicola sp. nov., six novel members of Acidobacteriota isolated from soils.</title>
        <authorList>
            <person name="Itoh H."/>
            <person name="Sugisawa Y."/>
            <person name="Mise K."/>
            <person name="Xu Z."/>
            <person name="Kuniyasu M."/>
            <person name="Ushijima N."/>
            <person name="Kawano K."/>
            <person name="Kobayashi E."/>
            <person name="Shiratori Y."/>
            <person name="Masuda Y."/>
            <person name="Senoo K."/>
        </authorList>
    </citation>
    <scope>NUCLEOTIDE SEQUENCE</scope>
    <source>
        <strain evidence="3">W786</strain>
    </source>
</reference>
<evidence type="ECO:0000313" key="3">
    <source>
        <dbReference type="EMBL" id="BDU77266.1"/>
    </source>
</evidence>
<dbReference type="AlphaFoldDB" id="A0AA48H4F8"/>
<dbReference type="SUPFAM" id="SSF53300">
    <property type="entry name" value="vWA-like"/>
    <property type="match status" value="1"/>
</dbReference>
<keyword evidence="1" id="KW-1133">Transmembrane helix</keyword>
<accession>A0AA48H4F8</accession>
<feature type="transmembrane region" description="Helical" evidence="1">
    <location>
        <begin position="126"/>
        <end position="144"/>
    </location>
</feature>
<keyword evidence="1" id="KW-0812">Transmembrane</keyword>
<proteinExistence type="predicted"/>
<evidence type="ECO:0000256" key="1">
    <source>
        <dbReference type="SAM" id="Phobius"/>
    </source>
</evidence>
<dbReference type="PANTHER" id="PTHR33608">
    <property type="entry name" value="BLL2464 PROTEIN"/>
    <property type="match status" value="1"/>
</dbReference>
<sequence>MRPARPLLALAAAWFALAGLAVVWPAVFHAAWAWSGGGLIALAALDAGLAWRLRAPGLDRQVAAVLPVGTWSVVRLRAAATGRRTLRIFDDLPGSFEVQGLPVTLEVPAQGWAEVRYRVRPGRRGPFAFGAAHALLASPLGLWWRGARLGGPTPVRVFPDFSPVKVYAELARSQRLADMGIHRRRRRGEGSEFHQLRDYRAGDSLRQLDWKATARLGRLISRDYQEERDQQVICLLDCGRRLRAREGRASHFDHMLTALLLLAIVALREGDAVGLLTFGGPVRFVPPRKTPKALDGLLDVLYGLDAGLEPTDFLEAARALLARVRKRSLVVLITDARDEDDETLLPALRLLAGRHRVVLASLRDPALDAALEAVPATFEAALRTGSVLAYLERRRRTFLGLSARGWTSLDVPPRQLAVALANRYLAEKRG</sequence>
<dbReference type="InterPro" id="IPR036465">
    <property type="entry name" value="vWFA_dom_sf"/>
</dbReference>
<dbReference type="Proteomes" id="UP001228113">
    <property type="component" value="Chromosome"/>
</dbReference>
<gene>
    <name evidence="3" type="ORF">METESE_22240</name>
</gene>
<feature type="domain" description="DUF58" evidence="2">
    <location>
        <begin position="196"/>
        <end position="366"/>
    </location>
</feature>
<evidence type="ECO:0000259" key="2">
    <source>
        <dbReference type="Pfam" id="PF01882"/>
    </source>
</evidence>
<protein>
    <recommendedName>
        <fullName evidence="2">DUF58 domain-containing protein</fullName>
    </recommendedName>
</protein>
<feature type="transmembrane region" description="Helical" evidence="1">
    <location>
        <begin position="31"/>
        <end position="51"/>
    </location>
</feature>
<dbReference type="RefSeq" id="WP_279342177.1">
    <property type="nucleotide sequence ID" value="NZ_AP027081.1"/>
</dbReference>
<organism evidence="3 4">
    <name type="scientific">Mesoterricola sediminis</name>
    <dbReference type="NCBI Taxonomy" id="2927980"/>
    <lineage>
        <taxon>Bacteria</taxon>
        <taxon>Pseudomonadati</taxon>
        <taxon>Acidobacteriota</taxon>
        <taxon>Holophagae</taxon>
        <taxon>Holophagales</taxon>
        <taxon>Holophagaceae</taxon>
        <taxon>Mesoterricola</taxon>
    </lineage>
</organism>
<dbReference type="InterPro" id="IPR002881">
    <property type="entry name" value="DUF58"/>
</dbReference>